<gene>
    <name evidence="4" type="ORF">SAMN02745118_01265</name>
</gene>
<reference evidence="5" key="1">
    <citation type="submission" date="2017-02" db="EMBL/GenBank/DDBJ databases">
        <authorList>
            <person name="Varghese N."/>
            <person name="Submissions S."/>
        </authorList>
    </citation>
    <scope>NUCLEOTIDE SEQUENCE [LARGE SCALE GENOMIC DNA]</scope>
    <source>
        <strain evidence="5">ATCC BAA-73</strain>
    </source>
</reference>
<dbReference type="Gene3D" id="3.90.10.10">
    <property type="entry name" value="Cytochrome C3"/>
    <property type="match status" value="2"/>
</dbReference>
<keyword evidence="2" id="KW-0812">Transmembrane</keyword>
<feature type="domain" description="Doubled CXXCH motif" evidence="3">
    <location>
        <begin position="114"/>
        <end position="143"/>
    </location>
</feature>
<evidence type="ECO:0000313" key="5">
    <source>
        <dbReference type="Proteomes" id="UP000190625"/>
    </source>
</evidence>
<evidence type="ECO:0000256" key="1">
    <source>
        <dbReference type="ARBA" id="ARBA00022729"/>
    </source>
</evidence>
<dbReference type="SUPFAM" id="SSF48695">
    <property type="entry name" value="Multiheme cytochromes"/>
    <property type="match status" value="1"/>
</dbReference>
<dbReference type="Proteomes" id="UP000190625">
    <property type="component" value="Unassembled WGS sequence"/>
</dbReference>
<dbReference type="STRING" id="142842.SAMN02745118_01265"/>
<dbReference type="InterPro" id="IPR010177">
    <property type="entry name" value="Paired_CXXCH_1"/>
</dbReference>
<dbReference type="AlphaFoldDB" id="A0A1T4LVB5"/>
<sequence length="266" mass="30023">MLSLMFFLNSVAAARTDKYCLTCHGLKGFTTEHNDKEISLTVNQSILKDSVHNNNNCVTCHMDIQGYPHKNVVYGTELAVKVANNCQMCHSNEAKGYKESRHWEVTKEGKTDVSCSSCHGKHDIQKSDFTKQEELELCSECHKGIVLESTKESFHGKAVELGSKRAASCVDCHHDSHRILGPQHQESSVSDKNLPKTCAKCHEKPRKNFAKGVQHAELEPEGEGAPMYYTFKFFTWLTILTITFLIVHILIELIGKFRRANNDESH</sequence>
<dbReference type="EMBL" id="FUWM01000009">
    <property type="protein sequence ID" value="SJZ58690.1"/>
    <property type="molecule type" value="Genomic_DNA"/>
</dbReference>
<keyword evidence="5" id="KW-1185">Reference proteome</keyword>
<evidence type="ECO:0000256" key="2">
    <source>
        <dbReference type="SAM" id="Phobius"/>
    </source>
</evidence>
<keyword evidence="2" id="KW-0472">Membrane</keyword>
<dbReference type="InterPro" id="IPR051829">
    <property type="entry name" value="Multiheme_Cytochr_ET"/>
</dbReference>
<proteinExistence type="predicted"/>
<accession>A0A1T4LVB5</accession>
<evidence type="ECO:0000259" key="3">
    <source>
        <dbReference type="Pfam" id="PF09699"/>
    </source>
</evidence>
<protein>
    <submittedName>
        <fullName evidence="4">Doubled CXXCH domain-containing protein</fullName>
    </submittedName>
</protein>
<keyword evidence="2" id="KW-1133">Transmembrane helix</keyword>
<keyword evidence="1" id="KW-0732">Signal</keyword>
<organism evidence="4 5">
    <name type="scientific">Selenihalanaerobacter shriftii</name>
    <dbReference type="NCBI Taxonomy" id="142842"/>
    <lineage>
        <taxon>Bacteria</taxon>
        <taxon>Bacillati</taxon>
        <taxon>Bacillota</taxon>
        <taxon>Clostridia</taxon>
        <taxon>Halanaerobiales</taxon>
        <taxon>Halobacteroidaceae</taxon>
        <taxon>Selenihalanaerobacter</taxon>
    </lineage>
</organism>
<dbReference type="PANTHER" id="PTHR35038">
    <property type="entry name" value="DISSIMILATORY SULFITE REDUCTASE SIRA"/>
    <property type="match status" value="1"/>
</dbReference>
<name>A0A1T4LVB5_9FIRM</name>
<evidence type="ECO:0000313" key="4">
    <source>
        <dbReference type="EMBL" id="SJZ58690.1"/>
    </source>
</evidence>
<feature type="transmembrane region" description="Helical" evidence="2">
    <location>
        <begin position="233"/>
        <end position="251"/>
    </location>
</feature>
<dbReference type="Pfam" id="PF09699">
    <property type="entry name" value="Paired_CXXCH_1"/>
    <property type="match status" value="1"/>
</dbReference>
<dbReference type="InterPro" id="IPR036280">
    <property type="entry name" value="Multihaem_cyt_sf"/>
</dbReference>